<dbReference type="NCBIfam" id="TIGR01180">
    <property type="entry name" value="aman2_put"/>
    <property type="match status" value="1"/>
</dbReference>
<dbReference type="GO" id="GO:0006516">
    <property type="term" value="P:glycoprotein catabolic process"/>
    <property type="evidence" value="ECO:0007669"/>
    <property type="project" value="TreeGrafter"/>
</dbReference>
<keyword evidence="3" id="KW-0106">Calcium</keyword>
<dbReference type="GO" id="GO:0005975">
    <property type="term" value="P:carbohydrate metabolic process"/>
    <property type="evidence" value="ECO:0007669"/>
    <property type="project" value="InterPro"/>
</dbReference>
<keyword evidence="4" id="KW-0732">Signal</keyword>
<dbReference type="GO" id="GO:0030246">
    <property type="term" value="F:carbohydrate binding"/>
    <property type="evidence" value="ECO:0007669"/>
    <property type="project" value="InterPro"/>
</dbReference>
<keyword evidence="9" id="KW-1185">Reference proteome</keyword>
<dbReference type="Gene3D" id="1.20.1610.10">
    <property type="entry name" value="alpha-1,2-mannosidases domains"/>
    <property type="match status" value="1"/>
</dbReference>
<dbReference type="GO" id="GO:0005829">
    <property type="term" value="C:cytosol"/>
    <property type="evidence" value="ECO:0007669"/>
    <property type="project" value="TreeGrafter"/>
</dbReference>
<dbReference type="InterPro" id="IPR041371">
    <property type="entry name" value="GH92_N"/>
</dbReference>
<dbReference type="Gene3D" id="3.30.2080.10">
    <property type="entry name" value="GH92 mannosidase domain"/>
    <property type="match status" value="1"/>
</dbReference>
<dbReference type="eggNOG" id="COG3537">
    <property type="taxonomic scope" value="Bacteria"/>
</dbReference>
<dbReference type="Proteomes" id="UP000011910">
    <property type="component" value="Unassembled WGS sequence"/>
</dbReference>
<dbReference type="InterPro" id="IPR008979">
    <property type="entry name" value="Galactose-bd-like_sf"/>
</dbReference>
<proteinExistence type="predicted"/>
<dbReference type="RefSeq" id="WP_009197288.1">
    <property type="nucleotide sequence ID" value="NZ_AODQ01000161.1"/>
</dbReference>
<comment type="cofactor">
    <cofactor evidence="1">
        <name>Ca(2+)</name>
        <dbReference type="ChEBI" id="CHEBI:29108"/>
    </cofactor>
</comment>
<reference evidence="8 9" key="1">
    <citation type="journal article" date="2013" name="Genome Announc.">
        <title>Draft Genome Sequence of Cesiribacter andamanensis Strain AMV16T, Isolated from a Soil Sample from a Mud Volcano in the Andaman Islands, India.</title>
        <authorList>
            <person name="Shivaji S."/>
            <person name="Ara S."/>
            <person name="Begum Z."/>
            <person name="Srinivas T.N."/>
            <person name="Singh A."/>
            <person name="Kumar Pinnaka A."/>
        </authorList>
    </citation>
    <scope>NUCLEOTIDE SEQUENCE [LARGE SCALE GENOMIC DNA]</scope>
    <source>
        <strain evidence="8 9">AMV16</strain>
    </source>
</reference>
<evidence type="ECO:0000256" key="2">
    <source>
        <dbReference type="ARBA" id="ARBA00011245"/>
    </source>
</evidence>
<dbReference type="AlphaFoldDB" id="M7NR34"/>
<dbReference type="Pfam" id="PF24135">
    <property type="entry name" value="DUF7402"/>
    <property type="match status" value="1"/>
</dbReference>
<organism evidence="8 9">
    <name type="scientific">Cesiribacter andamanensis AMV16</name>
    <dbReference type="NCBI Taxonomy" id="1279009"/>
    <lineage>
        <taxon>Bacteria</taxon>
        <taxon>Pseudomonadati</taxon>
        <taxon>Bacteroidota</taxon>
        <taxon>Cytophagia</taxon>
        <taxon>Cytophagales</taxon>
        <taxon>Cesiribacteraceae</taxon>
        <taxon>Cesiribacter</taxon>
    </lineage>
</organism>
<dbReference type="Gene3D" id="1.20.1050.60">
    <property type="entry name" value="alpha-1,2-mannosidase"/>
    <property type="match status" value="1"/>
</dbReference>
<dbReference type="Gene3D" id="2.60.120.260">
    <property type="entry name" value="Galactose-binding domain-like"/>
    <property type="match status" value="1"/>
</dbReference>
<dbReference type="PATRIC" id="fig|1279009.4.peg.3957"/>
<dbReference type="PANTHER" id="PTHR12143:SF39">
    <property type="entry name" value="SECRETED PROTEIN"/>
    <property type="match status" value="1"/>
</dbReference>
<name>M7NR34_9BACT</name>
<dbReference type="EMBL" id="AODQ01000161">
    <property type="protein sequence ID" value="EMR00969.1"/>
    <property type="molecule type" value="Genomic_DNA"/>
</dbReference>
<feature type="domain" description="Glycosyl hydrolase family 92 N-terminal" evidence="6">
    <location>
        <begin position="182"/>
        <end position="411"/>
    </location>
</feature>
<gene>
    <name evidence="8" type="ORF">ADICEAN_03911</name>
</gene>
<feature type="domain" description="Glycosyl hydrolase family 92" evidence="5">
    <location>
        <begin position="417"/>
        <end position="899"/>
    </location>
</feature>
<feature type="signal peptide" evidence="4">
    <location>
        <begin position="1"/>
        <end position="32"/>
    </location>
</feature>
<evidence type="ECO:0000259" key="5">
    <source>
        <dbReference type="Pfam" id="PF07971"/>
    </source>
</evidence>
<feature type="chain" id="PRO_5004082435" evidence="4">
    <location>
        <begin position="33"/>
        <end position="916"/>
    </location>
</feature>
<dbReference type="Gene3D" id="2.70.98.10">
    <property type="match status" value="1"/>
</dbReference>
<dbReference type="Pfam" id="PF07971">
    <property type="entry name" value="Glyco_hydro_92"/>
    <property type="match status" value="1"/>
</dbReference>
<evidence type="ECO:0000259" key="7">
    <source>
        <dbReference type="Pfam" id="PF24135"/>
    </source>
</evidence>
<evidence type="ECO:0000256" key="3">
    <source>
        <dbReference type="ARBA" id="ARBA00022837"/>
    </source>
</evidence>
<evidence type="ECO:0000256" key="4">
    <source>
        <dbReference type="SAM" id="SignalP"/>
    </source>
</evidence>
<accession>M7NR34</accession>
<dbReference type="InterPro" id="IPR008928">
    <property type="entry name" value="6-hairpin_glycosidase_sf"/>
</dbReference>
<dbReference type="Pfam" id="PF17678">
    <property type="entry name" value="Glyco_hydro_92N"/>
    <property type="match status" value="1"/>
</dbReference>
<dbReference type="InterPro" id="IPR012939">
    <property type="entry name" value="Glyco_hydro_92"/>
</dbReference>
<dbReference type="InterPro" id="IPR050883">
    <property type="entry name" value="PNGase"/>
</dbReference>
<dbReference type="InterPro" id="IPR055826">
    <property type="entry name" value="DUF7402"/>
</dbReference>
<dbReference type="SUPFAM" id="SSF49785">
    <property type="entry name" value="Galactose-binding domain-like"/>
    <property type="match status" value="1"/>
</dbReference>
<evidence type="ECO:0000259" key="6">
    <source>
        <dbReference type="Pfam" id="PF17678"/>
    </source>
</evidence>
<evidence type="ECO:0000313" key="9">
    <source>
        <dbReference type="Proteomes" id="UP000011910"/>
    </source>
</evidence>
<dbReference type="InterPro" id="IPR005887">
    <property type="entry name" value="GH92_a_mannosidase_put"/>
</dbReference>
<dbReference type="PANTHER" id="PTHR12143">
    <property type="entry name" value="PEPTIDE N-GLYCANASE PNGASE -RELATED"/>
    <property type="match status" value="1"/>
</dbReference>
<evidence type="ECO:0000313" key="8">
    <source>
        <dbReference type="EMBL" id="EMR00969.1"/>
    </source>
</evidence>
<dbReference type="STRING" id="1279009.ADICEAN_03911"/>
<sequence>MMQTEYLLARWKGAGALVVGLALCLFPLATQAGPDNIAPQAKVTASTTLNADFAAAKVTDGIIGVAGRGEWASEGDTTDWGYIRFPWIELRWQEPRTIGSVLLYDRPSPKDHIAGGRLQFSDGTEIWVNQIPNDGTAKAIRFAPKKVEWIKFVTTDGKGRDLGFSEIEVFPARADYTDYVSWVDPYIETNRGRYFFFVTGGRPFGMVGAAPHTRNKNQNGGGYNYNETEILGFGQIHNWMMSGLEIMPATAEVDPRQGERGWKSYFTHDDEIVQPGYQRVFLHKYRNWVELTATERVSFYRFTYTRDAQAQIIANLGGYLANSTMAGADVKRVSTTELEGSFSSVDRYWGGPKDVKVFFVIQFDKAFDELKAWKGKQLLEGATQVQGDSAGIAALYQVKGGDQLQMKIGISYTSIQNARQNLQQECPGWDFDAVRAETRTIWNDWLGKMAVSGGTEAQRTKFYTDLWHVLLGRHKINDLSGDYPDRTRGTREGTFTDAEFKVRQLPKNKDGSLRFNMYNSDAWWLSQWNLNVLWGLAWPEVQDEMSASMLQYAEWGYLLPRGPAGGGYSYIMTSCPATNLIASTFQKGLLTKANPKRAFQLIKQNHLPGGMLGDAADIEFYTERGYWPGNAGITIEAAFQDWAIAQMADKLGLRKDRDFFSKRSQSWRNLYKPDQKLLFPKDREGNFMHNNPLSGAGWVEANAWQGSWGVSHAIGELAGLMGSADTLTSMLNYAFEQAQPSDFVFAYNDGYVSYANQPGCSNAHVFSYAGKPWLTQYWVRQVKEQAYGGVTPDQGYGGHDEDQGQMGGVSALMAIGLFNLQGNAAKTPVYDITSPIFDEVVIQLDPKYYKGKQFTIRTHNNSPENMYIQRATLNGQELSTFWFTHEDYAKGGTLELWLGPEPNKAWGVGALPPGVR</sequence>
<dbReference type="SUPFAM" id="SSF48208">
    <property type="entry name" value="Six-hairpin glycosidases"/>
    <property type="match status" value="1"/>
</dbReference>
<evidence type="ECO:0000256" key="1">
    <source>
        <dbReference type="ARBA" id="ARBA00001913"/>
    </source>
</evidence>
<feature type="domain" description="DUF7402" evidence="7">
    <location>
        <begin position="36"/>
        <end position="170"/>
    </location>
</feature>
<dbReference type="InterPro" id="IPR014718">
    <property type="entry name" value="GH-type_carb-bd"/>
</dbReference>
<protein>
    <submittedName>
        <fullName evidence="8">Putative alpha-1,2-mannosidase</fullName>
    </submittedName>
</protein>
<comment type="subunit">
    <text evidence="2">Monomer.</text>
</comment>
<comment type="caution">
    <text evidence="8">The sequence shown here is derived from an EMBL/GenBank/DDBJ whole genome shotgun (WGS) entry which is preliminary data.</text>
</comment>
<dbReference type="GO" id="GO:0000224">
    <property type="term" value="F:peptide-N4-(N-acetyl-beta-glucosaminyl)asparagine amidase activity"/>
    <property type="evidence" value="ECO:0007669"/>
    <property type="project" value="TreeGrafter"/>
</dbReference>